<dbReference type="InterPro" id="IPR016059">
    <property type="entry name" value="DNA_ligase_ATP-dep_CS"/>
</dbReference>
<dbReference type="Pfam" id="PF01068">
    <property type="entry name" value="DNA_ligase_A_M"/>
    <property type="match status" value="2"/>
</dbReference>
<dbReference type="Proteomes" id="UP000202317">
    <property type="component" value="Segment"/>
</dbReference>
<name>Q1A4J7_9BBAC</name>
<reference evidence="9 10" key="1">
    <citation type="journal article" date="2006" name="J. Gen. Virol.">
        <title>Sequence analysis of the Choristoneura occidentalis granulovirus genome.</title>
        <authorList>
            <person name="Escasa S.R."/>
            <person name="Lauzon H.A.M."/>
            <person name="Mathur A.C."/>
            <person name="Krell P.J."/>
            <person name="Arif B.M."/>
        </authorList>
    </citation>
    <scope>NUCLEOTIDE SEQUENCE [LARGE SCALE GENOMIC DNA]</scope>
</reference>
<dbReference type="RefSeq" id="YP_654520.1">
    <property type="nucleotide sequence ID" value="NC_008168.1"/>
</dbReference>
<evidence type="ECO:0000256" key="6">
    <source>
        <dbReference type="ARBA" id="ARBA00022840"/>
    </source>
</evidence>
<keyword evidence="6" id="KW-0067">ATP-binding</keyword>
<organism evidence="9 10">
    <name type="scientific">Choristoneura occidentalis granulovirus</name>
    <dbReference type="NCBI Taxonomy" id="364745"/>
    <lineage>
        <taxon>Viruses</taxon>
        <taxon>Viruses incertae sedis</taxon>
        <taxon>Naldaviricetes</taxon>
        <taxon>Lefavirales</taxon>
        <taxon>Baculoviridae</taxon>
        <taxon>Betabaculovirus</taxon>
        <taxon>Betabaculovirus chofumiferanae</taxon>
    </lineage>
</organism>
<dbReference type="InterPro" id="IPR012340">
    <property type="entry name" value="NA-bd_OB-fold"/>
</dbReference>
<dbReference type="InterPro" id="IPR012310">
    <property type="entry name" value="DNA_ligase_ATP-dep_cent"/>
</dbReference>
<feature type="domain" description="ATP-dependent DNA ligase family profile" evidence="8">
    <location>
        <begin position="288"/>
        <end position="404"/>
    </location>
</feature>
<evidence type="ECO:0000256" key="1">
    <source>
        <dbReference type="ARBA" id="ARBA00007572"/>
    </source>
</evidence>
<evidence type="ECO:0000313" key="10">
    <source>
        <dbReference type="Proteomes" id="UP000202317"/>
    </source>
</evidence>
<dbReference type="OrthoDB" id="3365at10239"/>
<dbReference type="SUPFAM" id="SSF56091">
    <property type="entry name" value="DNA ligase/mRNA capping enzyme, catalytic domain"/>
    <property type="match status" value="1"/>
</dbReference>
<keyword evidence="4" id="KW-0132">Cell division</keyword>
<keyword evidence="10" id="KW-1185">Reference proteome</keyword>
<dbReference type="PROSITE" id="PS00697">
    <property type="entry name" value="DNA_LIGASE_A1"/>
    <property type="match status" value="1"/>
</dbReference>
<dbReference type="InterPro" id="IPR050191">
    <property type="entry name" value="ATP-dep_DNA_ligase"/>
</dbReference>
<protein>
    <recommendedName>
        <fullName evidence="2">DNA ligase</fullName>
    </recommendedName>
</protein>
<dbReference type="Gene3D" id="3.30.470.30">
    <property type="entry name" value="DNA ligase/mRNA capping enzyme"/>
    <property type="match status" value="2"/>
</dbReference>
<comment type="similarity">
    <text evidence="1">Belongs to the ATP-dependent DNA ligase family.</text>
</comment>
<keyword evidence="3 9" id="KW-0436">Ligase</keyword>
<dbReference type="InterPro" id="IPR012308">
    <property type="entry name" value="DNA_ligase_ATP-dep_N"/>
</dbReference>
<dbReference type="Gene3D" id="2.40.50.140">
    <property type="entry name" value="Nucleic acid-binding proteins"/>
    <property type="match status" value="1"/>
</dbReference>
<dbReference type="GO" id="GO:0003677">
    <property type="term" value="F:DNA binding"/>
    <property type="evidence" value="ECO:0007669"/>
    <property type="project" value="InterPro"/>
</dbReference>
<dbReference type="PROSITE" id="PS00333">
    <property type="entry name" value="DNA_LIGASE_A2"/>
    <property type="match status" value="1"/>
</dbReference>
<dbReference type="GO" id="GO:0051301">
    <property type="term" value="P:cell division"/>
    <property type="evidence" value="ECO:0007669"/>
    <property type="project" value="UniProtKB-KW"/>
</dbReference>
<dbReference type="GO" id="GO:0005524">
    <property type="term" value="F:ATP binding"/>
    <property type="evidence" value="ECO:0007669"/>
    <property type="project" value="UniProtKB-KW"/>
</dbReference>
<dbReference type="EMBL" id="DQ333351">
    <property type="protein sequence ID" value="ABC61233.1"/>
    <property type="molecule type" value="Genomic_DNA"/>
</dbReference>
<dbReference type="GO" id="GO:0006281">
    <property type="term" value="P:DNA repair"/>
    <property type="evidence" value="ECO:0007669"/>
    <property type="project" value="InterPro"/>
</dbReference>
<evidence type="ECO:0000259" key="8">
    <source>
        <dbReference type="PROSITE" id="PS50160"/>
    </source>
</evidence>
<dbReference type="GeneID" id="4155924"/>
<dbReference type="PANTHER" id="PTHR45674:SF9">
    <property type="entry name" value="DNA LIGASE 3"/>
    <property type="match status" value="1"/>
</dbReference>
<dbReference type="InterPro" id="IPR036599">
    <property type="entry name" value="DNA_ligase_N_sf"/>
</dbReference>
<evidence type="ECO:0000256" key="5">
    <source>
        <dbReference type="ARBA" id="ARBA00022741"/>
    </source>
</evidence>
<dbReference type="PANTHER" id="PTHR45674">
    <property type="entry name" value="DNA LIGASE 1/3 FAMILY MEMBER"/>
    <property type="match status" value="1"/>
</dbReference>
<evidence type="ECO:0000313" key="9">
    <source>
        <dbReference type="EMBL" id="ABC61233.1"/>
    </source>
</evidence>
<proteinExistence type="inferred from homology"/>
<dbReference type="PROSITE" id="PS50160">
    <property type="entry name" value="DNA_LIGASE_A3"/>
    <property type="match status" value="1"/>
</dbReference>
<dbReference type="GO" id="GO:0006310">
    <property type="term" value="P:DNA recombination"/>
    <property type="evidence" value="ECO:0007669"/>
    <property type="project" value="InterPro"/>
</dbReference>
<dbReference type="KEGG" id="vg:4155924"/>
<dbReference type="Pfam" id="PF04675">
    <property type="entry name" value="DNA_ligase_A_N"/>
    <property type="match status" value="1"/>
</dbReference>
<evidence type="ECO:0000256" key="3">
    <source>
        <dbReference type="ARBA" id="ARBA00022598"/>
    </source>
</evidence>
<accession>Q1A4J7</accession>
<evidence type="ECO:0000256" key="2">
    <source>
        <dbReference type="ARBA" id="ARBA00013308"/>
    </source>
</evidence>
<evidence type="ECO:0000256" key="4">
    <source>
        <dbReference type="ARBA" id="ARBA00022618"/>
    </source>
</evidence>
<dbReference type="GO" id="GO:0006273">
    <property type="term" value="P:lagging strand elongation"/>
    <property type="evidence" value="ECO:0007669"/>
    <property type="project" value="TreeGrafter"/>
</dbReference>
<dbReference type="Gene3D" id="1.10.3260.10">
    <property type="entry name" value="DNA ligase, ATP-dependent, N-terminal domain"/>
    <property type="match status" value="1"/>
</dbReference>
<keyword evidence="5" id="KW-0547">Nucleotide-binding</keyword>
<sequence length="557" mass="66128">MMLFSEFAHVYESVTKLALVNEISAFINKYVKEENKNELYVWLYLMSTFDKKFKINDKHILTVFCKIQEPHIDRKNLQEAFKLYGVAQTCSTIIKLKINTSPLTMVEVYEFLQKLHDIPSKSCHLLKHFKKIVFMCDKSTLYCLINIIRNSNRNKKLQTKKRNLYLFRQVLGQQGLEKADVLMNELKKKNINMKDCIKPGKPIESMLAQPCKFFECINFNSMCVEIKYNGERIQVHKFKNTVICYKRNMNINQKCIDLTPKICKVLQNIDNIILDCELVGTCIQSYQIIVFDVLYFNGHCLINESLQNRKIILTNAVFVEDPQITKIQYEVSNDKVCVEKWVKTILKLENIEKKDDDIEGVVIKDWDGVYEPKRKKWLKIKKSYFQNVCSADLVVVGGWKNEKSITIYLVATPFYDYNLKRWLFLPVSKVKYSKNNYEHYMKPYNKKECNWLVADEHLRILDKIPNMVAKDPLMMPVWEMEGDFIRSDKEWVWNNITRNYVSIRLPRFIRLREDKTFRQANTIFDLLLMSSITNKSFKYPELYNFFIKNNIKNYSPN</sequence>
<keyword evidence="7" id="KW-0131">Cell cycle</keyword>
<dbReference type="GO" id="GO:0003910">
    <property type="term" value="F:DNA ligase (ATP) activity"/>
    <property type="evidence" value="ECO:0007669"/>
    <property type="project" value="InterPro"/>
</dbReference>
<dbReference type="SUPFAM" id="SSF50249">
    <property type="entry name" value="Nucleic acid-binding proteins"/>
    <property type="match status" value="1"/>
</dbReference>
<evidence type="ECO:0000256" key="7">
    <source>
        <dbReference type="ARBA" id="ARBA00023306"/>
    </source>
</evidence>
<dbReference type="Gene3D" id="3.30.1490.70">
    <property type="match status" value="2"/>
</dbReference>